<feature type="domain" description="RNA polymerase sigma-70 region 2" evidence="6">
    <location>
        <begin position="27"/>
        <end position="94"/>
    </location>
</feature>
<evidence type="ECO:0000313" key="8">
    <source>
        <dbReference type="EMBL" id="GGD36992.1"/>
    </source>
</evidence>
<dbReference type="SUPFAM" id="SSF88946">
    <property type="entry name" value="Sigma2 domain of RNA polymerase sigma factors"/>
    <property type="match status" value="1"/>
</dbReference>
<dbReference type="Pfam" id="PF04542">
    <property type="entry name" value="Sigma70_r2"/>
    <property type="match status" value="1"/>
</dbReference>
<evidence type="ECO:0000256" key="3">
    <source>
        <dbReference type="ARBA" id="ARBA00023082"/>
    </source>
</evidence>
<proteinExistence type="inferred from homology"/>
<dbReference type="Gene3D" id="1.10.1740.10">
    <property type="match status" value="1"/>
</dbReference>
<protein>
    <submittedName>
        <fullName evidence="8">RNA polymerase sigma factor</fullName>
    </submittedName>
</protein>
<feature type="domain" description="RNA polymerase sigma factor 70 region 4 type 2" evidence="7">
    <location>
        <begin position="123"/>
        <end position="175"/>
    </location>
</feature>
<dbReference type="InterPro" id="IPR039425">
    <property type="entry name" value="RNA_pol_sigma-70-like"/>
</dbReference>
<evidence type="ECO:0000259" key="6">
    <source>
        <dbReference type="Pfam" id="PF04542"/>
    </source>
</evidence>
<evidence type="ECO:0000256" key="4">
    <source>
        <dbReference type="ARBA" id="ARBA00023125"/>
    </source>
</evidence>
<gene>
    <name evidence="8" type="ORF">GCM10011361_00090</name>
</gene>
<evidence type="ECO:0000256" key="1">
    <source>
        <dbReference type="ARBA" id="ARBA00010641"/>
    </source>
</evidence>
<dbReference type="Pfam" id="PF08281">
    <property type="entry name" value="Sigma70_r4_2"/>
    <property type="match status" value="1"/>
</dbReference>
<organism evidence="8 9">
    <name type="scientific">Muriicola marianensis</name>
    <dbReference type="NCBI Taxonomy" id="1324801"/>
    <lineage>
        <taxon>Bacteria</taxon>
        <taxon>Pseudomonadati</taxon>
        <taxon>Bacteroidota</taxon>
        <taxon>Flavobacteriia</taxon>
        <taxon>Flavobacteriales</taxon>
        <taxon>Flavobacteriaceae</taxon>
        <taxon>Muriicola</taxon>
    </lineage>
</organism>
<dbReference type="InterPro" id="IPR013325">
    <property type="entry name" value="RNA_pol_sigma_r2"/>
</dbReference>
<keyword evidence="2" id="KW-0805">Transcription regulation</keyword>
<dbReference type="NCBIfam" id="TIGR02937">
    <property type="entry name" value="sigma70-ECF"/>
    <property type="match status" value="1"/>
</dbReference>
<dbReference type="InterPro" id="IPR013324">
    <property type="entry name" value="RNA_pol_sigma_r3/r4-like"/>
</dbReference>
<dbReference type="CDD" id="cd06171">
    <property type="entry name" value="Sigma70_r4"/>
    <property type="match status" value="1"/>
</dbReference>
<dbReference type="PANTHER" id="PTHR43133:SF8">
    <property type="entry name" value="RNA POLYMERASE SIGMA FACTOR HI_1459-RELATED"/>
    <property type="match status" value="1"/>
</dbReference>
<keyword evidence="9" id="KW-1185">Reference proteome</keyword>
<keyword evidence="4" id="KW-0238">DNA-binding</keyword>
<accession>A0ABQ1QQC6</accession>
<dbReference type="InterPro" id="IPR014284">
    <property type="entry name" value="RNA_pol_sigma-70_dom"/>
</dbReference>
<dbReference type="InterPro" id="IPR013249">
    <property type="entry name" value="RNA_pol_sigma70_r4_t2"/>
</dbReference>
<keyword evidence="3" id="KW-0731">Sigma factor</keyword>
<comment type="similarity">
    <text evidence="1">Belongs to the sigma-70 factor family. ECF subfamily.</text>
</comment>
<dbReference type="Gene3D" id="1.10.10.10">
    <property type="entry name" value="Winged helix-like DNA-binding domain superfamily/Winged helix DNA-binding domain"/>
    <property type="match status" value="1"/>
</dbReference>
<comment type="caution">
    <text evidence="8">The sequence shown here is derived from an EMBL/GenBank/DDBJ whole genome shotgun (WGS) entry which is preliminary data.</text>
</comment>
<name>A0ABQ1QQC6_9FLAO</name>
<dbReference type="EMBL" id="BMFH01000001">
    <property type="protein sequence ID" value="GGD36992.1"/>
    <property type="molecule type" value="Genomic_DNA"/>
</dbReference>
<evidence type="ECO:0000256" key="5">
    <source>
        <dbReference type="ARBA" id="ARBA00023163"/>
    </source>
</evidence>
<dbReference type="RefSeq" id="WP_188368665.1">
    <property type="nucleotide sequence ID" value="NZ_BMFH01000001.1"/>
</dbReference>
<reference evidence="9" key="1">
    <citation type="journal article" date="2019" name="Int. J. Syst. Evol. Microbiol.">
        <title>The Global Catalogue of Microorganisms (GCM) 10K type strain sequencing project: providing services to taxonomists for standard genome sequencing and annotation.</title>
        <authorList>
            <consortium name="The Broad Institute Genomics Platform"/>
            <consortium name="The Broad Institute Genome Sequencing Center for Infectious Disease"/>
            <person name="Wu L."/>
            <person name="Ma J."/>
        </authorList>
    </citation>
    <scope>NUCLEOTIDE SEQUENCE [LARGE SCALE GENOMIC DNA]</scope>
    <source>
        <strain evidence="9">CGMCC 1.12606</strain>
    </source>
</reference>
<evidence type="ECO:0000259" key="7">
    <source>
        <dbReference type="Pfam" id="PF08281"/>
    </source>
</evidence>
<keyword evidence="5" id="KW-0804">Transcription</keyword>
<dbReference type="Proteomes" id="UP000625780">
    <property type="component" value="Unassembled WGS sequence"/>
</dbReference>
<evidence type="ECO:0000256" key="2">
    <source>
        <dbReference type="ARBA" id="ARBA00023015"/>
    </source>
</evidence>
<dbReference type="InterPro" id="IPR036388">
    <property type="entry name" value="WH-like_DNA-bd_sf"/>
</dbReference>
<sequence length="180" mass="21047">MEKLDRIFDGLLVLKFKGGDQKAMDILIKRHQKRLLSQARWYTGDAESAKDIVQDSWIKAMRKIHRLKDPNKFGSWMMTIVTRQSVDVLKKEQKELGRKKEIGRSGVPGATETKSDQRKQLLLKLKLAIEELKTDHQMVLRLFYLQEYSLREISEILKISPGTVKSRLYHAREKLKTVLK</sequence>
<dbReference type="SUPFAM" id="SSF88659">
    <property type="entry name" value="Sigma3 and sigma4 domains of RNA polymerase sigma factors"/>
    <property type="match status" value="1"/>
</dbReference>
<evidence type="ECO:0000313" key="9">
    <source>
        <dbReference type="Proteomes" id="UP000625780"/>
    </source>
</evidence>
<dbReference type="PANTHER" id="PTHR43133">
    <property type="entry name" value="RNA POLYMERASE ECF-TYPE SIGMA FACTO"/>
    <property type="match status" value="1"/>
</dbReference>
<dbReference type="InterPro" id="IPR007627">
    <property type="entry name" value="RNA_pol_sigma70_r2"/>
</dbReference>